<dbReference type="OrthoDB" id="5638848at2"/>
<evidence type="ECO:0000259" key="1">
    <source>
        <dbReference type="Pfam" id="PF13521"/>
    </source>
</evidence>
<dbReference type="InterPro" id="IPR038727">
    <property type="entry name" value="NadR/Ttd14_AAA_dom"/>
</dbReference>
<dbReference type="AlphaFoldDB" id="A0A167HSA2"/>
<dbReference type="InterPro" id="IPR027417">
    <property type="entry name" value="P-loop_NTPase"/>
</dbReference>
<organism evidence="2 3">
    <name type="scientific">Cochleicola gelatinilyticus</name>
    <dbReference type="NCBI Taxonomy" id="1763537"/>
    <lineage>
        <taxon>Bacteria</taxon>
        <taxon>Pseudomonadati</taxon>
        <taxon>Bacteroidota</taxon>
        <taxon>Flavobacteriia</taxon>
        <taxon>Flavobacteriales</taxon>
        <taxon>Flavobacteriaceae</taxon>
        <taxon>Cochleicola</taxon>
    </lineage>
</organism>
<evidence type="ECO:0000313" key="2">
    <source>
        <dbReference type="EMBL" id="OAB78912.1"/>
    </source>
</evidence>
<name>A0A167HSA2_9FLAO</name>
<dbReference type="Pfam" id="PF13521">
    <property type="entry name" value="AAA_28"/>
    <property type="match status" value="1"/>
</dbReference>
<proteinExistence type="predicted"/>
<dbReference type="EMBL" id="LRXL01000037">
    <property type="protein sequence ID" value="OAB78912.1"/>
    <property type="molecule type" value="Genomic_DNA"/>
</dbReference>
<sequence length="180" mass="21113">MMKRIVITGGPSTGKTTLIDYMEQKGLHCIPEISRAVILAAREEGIEQLFLEDPILFSQRLLEGRLRQFKETAQSTSDRIFFDRGLPDVTAYMDYLGTTYPEHFPKTCLEYRYDVVFLLPPWKEIYQQDSERYESFEQAEKIHLALVKAYEKYNYNIHTVPFGTVEERMAYILTTLKINH</sequence>
<dbReference type="Proteomes" id="UP000077013">
    <property type="component" value="Unassembled WGS sequence"/>
</dbReference>
<reference evidence="2 3" key="1">
    <citation type="submission" date="2016-02" db="EMBL/GenBank/DDBJ databases">
        <title>Ulvibacter sp. LPB0005, isolated from Thais luteostoma.</title>
        <authorList>
            <person name="Shin S.-K."/>
            <person name="Yi H."/>
        </authorList>
    </citation>
    <scope>NUCLEOTIDE SEQUENCE [LARGE SCALE GENOMIC DNA]</scope>
    <source>
        <strain evidence="2 3">LPB0005</strain>
    </source>
</reference>
<protein>
    <submittedName>
        <fullName evidence="2">ATPase</fullName>
    </submittedName>
</protein>
<evidence type="ECO:0000313" key="3">
    <source>
        <dbReference type="Proteomes" id="UP000077013"/>
    </source>
</evidence>
<dbReference type="SUPFAM" id="SSF52540">
    <property type="entry name" value="P-loop containing nucleoside triphosphate hydrolases"/>
    <property type="match status" value="1"/>
</dbReference>
<accession>A0A167HSA2</accession>
<gene>
    <name evidence="2" type="ORF">ULVI_10060</name>
</gene>
<dbReference type="STRING" id="1763537.ULVI_10060"/>
<feature type="domain" description="NadR/Ttd14 AAA" evidence="1">
    <location>
        <begin position="4"/>
        <end position="168"/>
    </location>
</feature>
<keyword evidence="3" id="KW-1185">Reference proteome</keyword>
<dbReference type="Gene3D" id="3.40.50.300">
    <property type="entry name" value="P-loop containing nucleotide triphosphate hydrolases"/>
    <property type="match status" value="1"/>
</dbReference>
<comment type="caution">
    <text evidence="2">The sequence shown here is derived from an EMBL/GenBank/DDBJ whole genome shotgun (WGS) entry which is preliminary data.</text>
</comment>